<dbReference type="PANTHER" id="PTHR39398:SF1">
    <property type="entry name" value="CSN8_PSMD8_EIF3K DOMAIN-CONTAINING PROTEIN"/>
    <property type="match status" value="1"/>
</dbReference>
<keyword evidence="2" id="KW-1185">Reference proteome</keyword>
<dbReference type="RefSeq" id="XP_034013105.1">
    <property type="nucleotide sequence ID" value="XM_034154572.1"/>
</dbReference>
<dbReference type="OMA" id="CIQKSYF"/>
<dbReference type="GeneID" id="54780623"/>
<accession>A0A642URH9</accession>
<name>A0A642URH9_DIURU</name>
<dbReference type="AlphaFoldDB" id="A0A642URH9"/>
<evidence type="ECO:0000313" key="1">
    <source>
        <dbReference type="EMBL" id="KAA8904020.1"/>
    </source>
</evidence>
<dbReference type="VEuPathDB" id="FungiDB:DIURU_001972"/>
<protein>
    <recommendedName>
        <fullName evidence="3">CSN8/PSMD8/EIF3K domain-containing protein</fullName>
    </recommendedName>
</protein>
<dbReference type="Proteomes" id="UP000449547">
    <property type="component" value="Unassembled WGS sequence"/>
</dbReference>
<dbReference type="OrthoDB" id="2100128at2759"/>
<reference evidence="1 2" key="1">
    <citation type="submission" date="2019-07" db="EMBL/GenBank/DDBJ databases">
        <title>Genome assembly of two rare yeast pathogens: Diutina rugosa and Trichomonascus ciferrii.</title>
        <authorList>
            <person name="Mixao V."/>
            <person name="Saus E."/>
            <person name="Hansen A."/>
            <person name="Lass-Flor C."/>
            <person name="Gabaldon T."/>
        </authorList>
    </citation>
    <scope>NUCLEOTIDE SEQUENCE [LARGE SCALE GENOMIC DNA]</scope>
    <source>
        <strain evidence="1 2">CBS 613</strain>
    </source>
</reference>
<dbReference type="PANTHER" id="PTHR39398">
    <property type="entry name" value="YALI0F14311P"/>
    <property type="match status" value="1"/>
</dbReference>
<proteinExistence type="predicted"/>
<comment type="caution">
    <text evidence="1">The sequence shown here is derived from an EMBL/GenBank/DDBJ whole genome shotgun (WGS) entry which is preliminary data.</text>
</comment>
<evidence type="ECO:0000313" key="2">
    <source>
        <dbReference type="Proteomes" id="UP000449547"/>
    </source>
</evidence>
<organism evidence="1 2">
    <name type="scientific">Diutina rugosa</name>
    <name type="common">Yeast</name>
    <name type="synonym">Candida rugosa</name>
    <dbReference type="NCBI Taxonomy" id="5481"/>
    <lineage>
        <taxon>Eukaryota</taxon>
        <taxon>Fungi</taxon>
        <taxon>Dikarya</taxon>
        <taxon>Ascomycota</taxon>
        <taxon>Saccharomycotina</taxon>
        <taxon>Pichiomycetes</taxon>
        <taxon>Debaryomycetaceae</taxon>
        <taxon>Diutina</taxon>
    </lineage>
</organism>
<sequence>MNSFDDQLAKRRARFESSSSSNNTAHLSPGFVSRGDSFLRDRANQTRYWQQLCSQLPHKFDDVAFELGIEQQRSVEPETNFDTYLLNLRKLREAIVATRNTDLVEQVFGLSIKIGVRTGHHQTYVPAIGYMLACNRFQQEHTVYLILHLIHVTQNYSEALNLYFKHLAPYPKYHYVLHVIQSWLSNDWARWFKLLDSVQSIPEVHQLMNVGTKKMLQTMVSTMSKAYFTYPIADLCLPSRVKVEATGWKVDDTGFAIIRERVKR</sequence>
<evidence type="ECO:0008006" key="3">
    <source>
        <dbReference type="Google" id="ProtNLM"/>
    </source>
</evidence>
<gene>
    <name evidence="1" type="ORF">DIURU_001972</name>
</gene>
<dbReference type="EMBL" id="SWFT01000064">
    <property type="protein sequence ID" value="KAA8904020.1"/>
    <property type="molecule type" value="Genomic_DNA"/>
</dbReference>